<feature type="transmembrane region" description="Helical" evidence="6">
    <location>
        <begin position="67"/>
        <end position="83"/>
    </location>
</feature>
<feature type="transmembrane region" description="Helical" evidence="6">
    <location>
        <begin position="159"/>
        <end position="177"/>
    </location>
</feature>
<comment type="subcellular location">
    <subcellularLocation>
        <location evidence="1">Endomembrane system</location>
        <topology evidence="1">Multi-pass membrane protein</topology>
    </subcellularLocation>
</comment>
<dbReference type="AlphaFoldDB" id="A0A3Q9RKD7"/>
<evidence type="ECO:0000313" key="9">
    <source>
        <dbReference type="Proteomes" id="UP000283095"/>
    </source>
</evidence>
<keyword evidence="5 6" id="KW-0472">Membrane</keyword>
<feature type="transmembrane region" description="Helical" evidence="6">
    <location>
        <begin position="183"/>
        <end position="204"/>
    </location>
</feature>
<evidence type="ECO:0000256" key="5">
    <source>
        <dbReference type="ARBA" id="ARBA00023136"/>
    </source>
</evidence>
<sequence>MATGSSNFHILTLLIGALIGILNTNGNIQLSRAFEKGPASLTAPLVAANAIFPIICSALIFHEHISSTQWIGIFFMMIAVVVIQYTPNAKGQHHYFVWIMHVCFAIFSFGTLGILMQTSTHLQFQPLDVLIAMYGGGSIYLLITLIFKREKVQASELRIGTAVGLLSIVGYGCYFYALSTGIASIIFPIVSLNCLFVVFAGCYLFQEKLKVYQMSGILIAIIGIILTKI</sequence>
<evidence type="ECO:0000313" key="8">
    <source>
        <dbReference type="EMBL" id="AZV41237.1"/>
    </source>
</evidence>
<feature type="transmembrane region" description="Helical" evidence="6">
    <location>
        <begin position="38"/>
        <end position="61"/>
    </location>
</feature>
<evidence type="ECO:0000256" key="3">
    <source>
        <dbReference type="ARBA" id="ARBA00022692"/>
    </source>
</evidence>
<organism evidence="8 9">
    <name type="scientific">Peribacillus asahii</name>
    <dbReference type="NCBI Taxonomy" id="228899"/>
    <lineage>
        <taxon>Bacteria</taxon>
        <taxon>Bacillati</taxon>
        <taxon>Bacillota</taxon>
        <taxon>Bacilli</taxon>
        <taxon>Bacillales</taxon>
        <taxon>Bacillaceae</taxon>
        <taxon>Peribacillus</taxon>
    </lineage>
</organism>
<evidence type="ECO:0000256" key="4">
    <source>
        <dbReference type="ARBA" id="ARBA00022989"/>
    </source>
</evidence>
<dbReference type="Proteomes" id="UP000283095">
    <property type="component" value="Chromosome"/>
</dbReference>
<dbReference type="Gene3D" id="1.10.3730.20">
    <property type="match status" value="2"/>
</dbReference>
<gene>
    <name evidence="8" type="ORF">BAOM_0605</name>
</gene>
<dbReference type="SUPFAM" id="SSF103481">
    <property type="entry name" value="Multidrug resistance efflux transporter EmrE"/>
    <property type="match status" value="2"/>
</dbReference>
<dbReference type="InterPro" id="IPR050638">
    <property type="entry name" value="AA-Vitamin_Transporters"/>
</dbReference>
<dbReference type="KEGG" id="pasa:BAOM_0605"/>
<evidence type="ECO:0000256" key="6">
    <source>
        <dbReference type="SAM" id="Phobius"/>
    </source>
</evidence>
<keyword evidence="4 6" id="KW-1133">Transmembrane helix</keyword>
<dbReference type="GO" id="GO:0016020">
    <property type="term" value="C:membrane"/>
    <property type="evidence" value="ECO:0007669"/>
    <property type="project" value="UniProtKB-SubCell"/>
</dbReference>
<dbReference type="InterPro" id="IPR000620">
    <property type="entry name" value="EamA_dom"/>
</dbReference>
<dbReference type="InterPro" id="IPR037185">
    <property type="entry name" value="EmrE-like"/>
</dbReference>
<evidence type="ECO:0000256" key="1">
    <source>
        <dbReference type="ARBA" id="ARBA00004127"/>
    </source>
</evidence>
<evidence type="ECO:0000259" key="7">
    <source>
        <dbReference type="Pfam" id="PF00892"/>
    </source>
</evidence>
<protein>
    <recommendedName>
        <fullName evidence="7">EamA domain-containing protein</fullName>
    </recommendedName>
</protein>
<dbReference type="Pfam" id="PF00892">
    <property type="entry name" value="EamA"/>
    <property type="match status" value="2"/>
</dbReference>
<feature type="transmembrane region" description="Helical" evidence="6">
    <location>
        <begin position="95"/>
        <end position="117"/>
    </location>
</feature>
<feature type="domain" description="EamA" evidence="7">
    <location>
        <begin position="7"/>
        <end position="83"/>
    </location>
</feature>
<keyword evidence="3 6" id="KW-0812">Transmembrane</keyword>
<feature type="domain" description="EamA" evidence="7">
    <location>
        <begin position="98"/>
        <end position="227"/>
    </location>
</feature>
<name>A0A3Q9RKD7_9BACI</name>
<proteinExistence type="inferred from homology"/>
<evidence type="ECO:0000256" key="2">
    <source>
        <dbReference type="ARBA" id="ARBA00007362"/>
    </source>
</evidence>
<feature type="transmembrane region" description="Helical" evidence="6">
    <location>
        <begin position="129"/>
        <end position="147"/>
    </location>
</feature>
<feature type="transmembrane region" description="Helical" evidence="6">
    <location>
        <begin position="6"/>
        <end position="26"/>
    </location>
</feature>
<dbReference type="PANTHER" id="PTHR32322">
    <property type="entry name" value="INNER MEMBRANE TRANSPORTER"/>
    <property type="match status" value="1"/>
</dbReference>
<dbReference type="EMBL" id="CP026095">
    <property type="protein sequence ID" value="AZV41237.1"/>
    <property type="molecule type" value="Genomic_DNA"/>
</dbReference>
<reference evidence="8 9" key="1">
    <citation type="submission" date="2018-01" db="EMBL/GenBank/DDBJ databases">
        <title>Bacillus asahii Genome sequencing and assembly.</title>
        <authorList>
            <person name="Jiang H."/>
            <person name="Feng Y."/>
            <person name="Zhao F."/>
            <person name="Lin X."/>
        </authorList>
    </citation>
    <scope>NUCLEOTIDE SEQUENCE [LARGE SCALE GENOMIC DNA]</scope>
    <source>
        <strain evidence="8 9">OM18</strain>
    </source>
</reference>
<accession>A0A3Q9RKD7</accession>
<comment type="similarity">
    <text evidence="2">Belongs to the EamA transporter family.</text>
</comment>
<dbReference type="PANTHER" id="PTHR32322:SF2">
    <property type="entry name" value="EAMA DOMAIN-CONTAINING PROTEIN"/>
    <property type="match status" value="1"/>
</dbReference>